<feature type="binding site" evidence="14">
    <location>
        <begin position="95"/>
        <end position="96"/>
    </location>
    <ligand>
        <name>NAD(+)</name>
        <dbReference type="ChEBI" id="CHEBI:57540"/>
    </ligand>
</feature>
<dbReference type="GO" id="GO:0006281">
    <property type="term" value="P:DNA repair"/>
    <property type="evidence" value="ECO:0007669"/>
    <property type="project" value="UniProtKB-KW"/>
</dbReference>
<keyword evidence="9 14" id="KW-0460">Magnesium</keyword>
<dbReference type="Gene3D" id="1.10.287.610">
    <property type="entry name" value="Helix hairpin bin"/>
    <property type="match status" value="1"/>
</dbReference>
<reference evidence="18" key="1">
    <citation type="submission" date="2014-11" db="EMBL/GenBank/DDBJ databases">
        <title>Hymenobacter sp. DG25B genome submission.</title>
        <authorList>
            <person name="Jung H.-Y."/>
            <person name="Kim M.K."/>
            <person name="Srinivasan S."/>
            <person name="Lim S."/>
        </authorList>
    </citation>
    <scope>NUCLEOTIDE SEQUENCE [LARGE SCALE GENOMIC DNA]</scope>
    <source>
        <strain evidence="18">DY59</strain>
    </source>
</reference>
<dbReference type="InterPro" id="IPR036420">
    <property type="entry name" value="BRCT_dom_sf"/>
</dbReference>
<organism evidence="17 18">
    <name type="scientific">Deinococcus radiopugnans</name>
    <dbReference type="NCBI Taxonomy" id="57497"/>
    <lineage>
        <taxon>Bacteria</taxon>
        <taxon>Thermotogati</taxon>
        <taxon>Deinococcota</taxon>
        <taxon>Deinococci</taxon>
        <taxon>Deinococcales</taxon>
        <taxon>Deinococcaceae</taxon>
        <taxon>Deinococcus</taxon>
    </lineage>
</organism>
<dbReference type="Gene3D" id="2.40.50.140">
    <property type="entry name" value="Nucleic acid-binding proteins"/>
    <property type="match status" value="1"/>
</dbReference>
<dbReference type="Pfam" id="PF03120">
    <property type="entry name" value="OB_DNA_ligase"/>
    <property type="match status" value="1"/>
</dbReference>
<feature type="binding site" evidence="14">
    <location>
        <begin position="38"/>
        <end position="42"/>
    </location>
    <ligand>
        <name>NAD(+)</name>
        <dbReference type="ChEBI" id="CHEBI:57540"/>
    </ligand>
</feature>
<dbReference type="InterPro" id="IPR001679">
    <property type="entry name" value="DNA_ligase"/>
</dbReference>
<feature type="binding site" evidence="14">
    <location>
        <position position="130"/>
    </location>
    <ligand>
        <name>NAD(+)</name>
        <dbReference type="ChEBI" id="CHEBI:57540"/>
    </ligand>
</feature>
<keyword evidence="14" id="KW-0464">Manganese</keyword>
<dbReference type="Gene3D" id="6.20.10.30">
    <property type="match status" value="1"/>
</dbReference>
<gene>
    <name evidence="14" type="primary">ligA</name>
    <name evidence="17" type="ORF">QR90_04560</name>
</gene>
<keyword evidence="10 14" id="KW-0520">NAD</keyword>
<accession>A0A0A7KJ08</accession>
<dbReference type="SMART" id="SM00532">
    <property type="entry name" value="LIGANc"/>
    <property type="match status" value="1"/>
</dbReference>
<keyword evidence="8 14" id="KW-0862">Zinc</keyword>
<feature type="domain" description="BRCT" evidence="16">
    <location>
        <begin position="602"/>
        <end position="673"/>
    </location>
</feature>
<dbReference type="InterPro" id="IPR001357">
    <property type="entry name" value="BRCT_dom"/>
</dbReference>
<dbReference type="InterPro" id="IPR004150">
    <property type="entry name" value="NAD_DNA_ligase_OB"/>
</dbReference>
<evidence type="ECO:0000256" key="7">
    <source>
        <dbReference type="ARBA" id="ARBA00022763"/>
    </source>
</evidence>
<feature type="active site" description="N6-AMP-lysine intermediate" evidence="14">
    <location>
        <position position="132"/>
    </location>
</feature>
<feature type="binding site" evidence="14">
    <location>
        <position position="304"/>
    </location>
    <ligand>
        <name>NAD(+)</name>
        <dbReference type="ChEBI" id="CHEBI:57540"/>
    </ligand>
</feature>
<dbReference type="EC" id="6.5.1.2" evidence="2 14"/>
<evidence type="ECO:0000256" key="11">
    <source>
        <dbReference type="ARBA" id="ARBA00023204"/>
    </source>
</evidence>
<dbReference type="AlphaFoldDB" id="A0A0A7KJ08"/>
<dbReference type="Pfam" id="PF01653">
    <property type="entry name" value="DNA_ligase_aden"/>
    <property type="match status" value="1"/>
</dbReference>
<keyword evidence="5 14" id="KW-0235">DNA replication</keyword>
<dbReference type="Pfam" id="PF12826">
    <property type="entry name" value="HHH_2"/>
    <property type="match status" value="1"/>
</dbReference>
<dbReference type="InterPro" id="IPR004149">
    <property type="entry name" value="Znf_DNAligase_C4"/>
</dbReference>
<evidence type="ECO:0000256" key="2">
    <source>
        <dbReference type="ARBA" id="ARBA00012722"/>
    </source>
</evidence>
<feature type="binding site" evidence="14">
    <location>
        <position position="153"/>
    </location>
    <ligand>
        <name>NAD(+)</name>
        <dbReference type="ChEBI" id="CHEBI:57540"/>
    </ligand>
</feature>
<comment type="cofactor">
    <cofactor evidence="14">
        <name>Mg(2+)</name>
        <dbReference type="ChEBI" id="CHEBI:18420"/>
    </cofactor>
    <cofactor evidence="14">
        <name>Mn(2+)</name>
        <dbReference type="ChEBI" id="CHEBI:29035"/>
    </cofactor>
</comment>
<dbReference type="CDD" id="cd17748">
    <property type="entry name" value="BRCT_DNA_ligase_like"/>
    <property type="match status" value="1"/>
</dbReference>
<dbReference type="PROSITE" id="PS50172">
    <property type="entry name" value="BRCT"/>
    <property type="match status" value="1"/>
</dbReference>
<dbReference type="FunFam" id="1.10.150.20:FF:000007">
    <property type="entry name" value="DNA ligase"/>
    <property type="match status" value="1"/>
</dbReference>
<evidence type="ECO:0000259" key="16">
    <source>
        <dbReference type="PROSITE" id="PS50172"/>
    </source>
</evidence>
<comment type="function">
    <text evidence="1 14">DNA ligase that catalyzes the formation of phosphodiester linkages between 5'-phosphoryl and 3'-hydroxyl groups in double-stranded DNA using NAD as a coenzyme and as the energy source for the reaction. It is essential for DNA replication and repair of damaged DNA.</text>
</comment>
<evidence type="ECO:0000256" key="14">
    <source>
        <dbReference type="HAMAP-Rule" id="MF_01588"/>
    </source>
</evidence>
<dbReference type="Pfam" id="PF00533">
    <property type="entry name" value="BRCT"/>
    <property type="match status" value="1"/>
</dbReference>
<sequence length="691" mass="73650">MDQAELTPGEYEQYLSLSAAVARHNRAYHEEDAPTIPDSEYDALVRRLRALEAQHPEWAEQAAQAVGADTSPAQAVGGAPSTAFQPVDHPTPMTSLDNVFSDAELGEWREKLARALNLPPEHDDFVFTGELKIDGLSVNLYYVNGQLQWAATRGNGSVGEIVTAQVATVPGIPTVLDGLSGELEVRGEVYMSRADFAAYNAQAEELGTPLLKNPRNGAAGALRQKDPEVTRTRNLKAIFYALGKRDGVPATTQGEVLAWLAAQGFPISTHSEGLSGIAAAADYHARMTAGRQDFEFDADGTVFKVDSLRLQEEAGFTSRAPRWAIAYKFPVEEVETVLEGITVNVGRTGKLTPLAHLSPRLIEGSTVSKATLHNQDFVRDLDLHIGDTVVVRKSGGVIPQIMRVIVDKRPADAQPFVFPDTCPECGQPVTRDPEDANTYCTNPACPAQTYKLVEYFVSRGAMDIAGVGGKLIAQLLTLGLIHDAADLYALNAETLAGLERGGEKKAANILAELEASKTRPLWRLINALGLDHVGERNAQALARAFGTLDALMAATPEQIEAVPGLGKVIGASVAVALKEEGYVTLLNKLKAAGVNPQEEEVRRGEQLEGLNFVITGSLGRPRDAIKAELEAAGGRVTGSVTGKTSYLIAGEDAGSKLTRAQELGVAVLDEAGLAALLAEKGVENGEASAQT</sequence>
<keyword evidence="11 14" id="KW-0234">DNA repair</keyword>
<dbReference type="NCBIfam" id="TIGR00575">
    <property type="entry name" value="dnlj"/>
    <property type="match status" value="1"/>
</dbReference>
<proteinExistence type="inferred from homology"/>
<dbReference type="RefSeq" id="WP_039682579.1">
    <property type="nucleotide sequence ID" value="NZ_CP010028.1"/>
</dbReference>
<dbReference type="EMBL" id="CP010028">
    <property type="protein sequence ID" value="AIZ44523.1"/>
    <property type="molecule type" value="Genomic_DNA"/>
</dbReference>
<dbReference type="Gene3D" id="1.10.150.20">
    <property type="entry name" value="5' to 3' exonuclease, C-terminal subdomain"/>
    <property type="match status" value="2"/>
</dbReference>
<dbReference type="PIRSF" id="PIRSF001604">
    <property type="entry name" value="LigA"/>
    <property type="match status" value="1"/>
</dbReference>
<dbReference type="InterPro" id="IPR013839">
    <property type="entry name" value="DNAligase_adenylation"/>
</dbReference>
<name>A0A0A7KJ08_9DEIO</name>
<evidence type="ECO:0000256" key="1">
    <source>
        <dbReference type="ARBA" id="ARBA00004067"/>
    </source>
</evidence>
<feature type="region of interest" description="Disordered" evidence="15">
    <location>
        <begin position="63"/>
        <end position="90"/>
    </location>
</feature>
<dbReference type="SUPFAM" id="SSF56091">
    <property type="entry name" value="DNA ligase/mRNA capping enzyme, catalytic domain"/>
    <property type="match status" value="1"/>
</dbReference>
<evidence type="ECO:0000256" key="6">
    <source>
        <dbReference type="ARBA" id="ARBA00022723"/>
    </source>
</evidence>
<dbReference type="CDD" id="cd00114">
    <property type="entry name" value="LIGANc"/>
    <property type="match status" value="1"/>
</dbReference>
<dbReference type="PANTHER" id="PTHR23389:SF9">
    <property type="entry name" value="DNA LIGASE"/>
    <property type="match status" value="1"/>
</dbReference>
<feature type="binding site" evidence="14">
    <location>
        <position position="188"/>
    </location>
    <ligand>
        <name>NAD(+)</name>
        <dbReference type="ChEBI" id="CHEBI:57540"/>
    </ligand>
</feature>
<feature type="binding site" evidence="14">
    <location>
        <position position="445"/>
    </location>
    <ligand>
        <name>Zn(2+)</name>
        <dbReference type="ChEBI" id="CHEBI:29105"/>
    </ligand>
</feature>
<evidence type="ECO:0000256" key="3">
    <source>
        <dbReference type="ARBA" id="ARBA00013308"/>
    </source>
</evidence>
<dbReference type="FunFam" id="2.40.50.140:FF:000012">
    <property type="entry name" value="DNA ligase"/>
    <property type="match status" value="1"/>
</dbReference>
<dbReference type="InterPro" id="IPR012340">
    <property type="entry name" value="NA-bd_OB-fold"/>
</dbReference>
<dbReference type="Gene3D" id="3.40.50.10190">
    <property type="entry name" value="BRCT domain"/>
    <property type="match status" value="1"/>
</dbReference>
<dbReference type="Pfam" id="PF14520">
    <property type="entry name" value="HHH_5"/>
    <property type="match status" value="1"/>
</dbReference>
<evidence type="ECO:0000256" key="4">
    <source>
        <dbReference type="ARBA" id="ARBA00022598"/>
    </source>
</evidence>
<evidence type="ECO:0000256" key="12">
    <source>
        <dbReference type="ARBA" id="ARBA00034005"/>
    </source>
</evidence>
<dbReference type="InterPro" id="IPR041663">
    <property type="entry name" value="DisA/LigA_HHH"/>
</dbReference>
<keyword evidence="6 14" id="KW-0479">Metal-binding</keyword>
<dbReference type="GO" id="GO:0046872">
    <property type="term" value="F:metal ion binding"/>
    <property type="evidence" value="ECO:0007669"/>
    <property type="project" value="UniProtKB-KW"/>
</dbReference>
<evidence type="ECO:0000256" key="9">
    <source>
        <dbReference type="ARBA" id="ARBA00022842"/>
    </source>
</evidence>
<dbReference type="InterPro" id="IPR010994">
    <property type="entry name" value="RuvA_2-like"/>
</dbReference>
<dbReference type="HAMAP" id="MF_01588">
    <property type="entry name" value="DNA_ligase_A"/>
    <property type="match status" value="1"/>
</dbReference>
<dbReference type="SUPFAM" id="SSF50249">
    <property type="entry name" value="Nucleic acid-binding proteins"/>
    <property type="match status" value="1"/>
</dbReference>
<dbReference type="GO" id="GO:0006260">
    <property type="term" value="P:DNA replication"/>
    <property type="evidence" value="ECO:0007669"/>
    <property type="project" value="UniProtKB-KW"/>
</dbReference>
<feature type="binding site" evidence="14">
    <location>
        <position position="328"/>
    </location>
    <ligand>
        <name>NAD(+)</name>
        <dbReference type="ChEBI" id="CHEBI:57540"/>
    </ligand>
</feature>
<dbReference type="InterPro" id="IPR013840">
    <property type="entry name" value="DNAligase_N"/>
</dbReference>
<dbReference type="Proteomes" id="UP000030634">
    <property type="component" value="Chromosome"/>
</dbReference>
<evidence type="ECO:0000256" key="15">
    <source>
        <dbReference type="SAM" id="MobiDB-lite"/>
    </source>
</evidence>
<dbReference type="SUPFAM" id="SSF47781">
    <property type="entry name" value="RuvA domain 2-like"/>
    <property type="match status" value="1"/>
</dbReference>
<dbReference type="Gene3D" id="3.30.470.30">
    <property type="entry name" value="DNA ligase/mRNA capping enzyme"/>
    <property type="match status" value="1"/>
</dbReference>
<dbReference type="SUPFAM" id="SSF52113">
    <property type="entry name" value="BRCT domain"/>
    <property type="match status" value="1"/>
</dbReference>
<dbReference type="NCBIfam" id="NF005932">
    <property type="entry name" value="PRK07956.1"/>
    <property type="match status" value="1"/>
</dbReference>
<protein>
    <recommendedName>
        <fullName evidence="3 14">DNA ligase</fullName>
        <ecNumber evidence="2 14">6.5.1.2</ecNumber>
    </recommendedName>
    <alternativeName>
        <fullName evidence="14">Polydeoxyribonucleotide synthase [NAD(+)]</fullName>
    </alternativeName>
</protein>
<evidence type="ECO:0000256" key="5">
    <source>
        <dbReference type="ARBA" id="ARBA00022705"/>
    </source>
</evidence>
<dbReference type="GO" id="GO:0005829">
    <property type="term" value="C:cytosol"/>
    <property type="evidence" value="ECO:0007669"/>
    <property type="project" value="TreeGrafter"/>
</dbReference>
<evidence type="ECO:0000256" key="10">
    <source>
        <dbReference type="ARBA" id="ARBA00023027"/>
    </source>
</evidence>
<evidence type="ECO:0000256" key="8">
    <source>
        <dbReference type="ARBA" id="ARBA00022833"/>
    </source>
</evidence>
<evidence type="ECO:0000313" key="18">
    <source>
        <dbReference type="Proteomes" id="UP000030634"/>
    </source>
</evidence>
<comment type="catalytic activity">
    <reaction evidence="12 14">
        <text>NAD(+) + (deoxyribonucleotide)n-3'-hydroxyl + 5'-phospho-(deoxyribonucleotide)m = (deoxyribonucleotide)n+m + AMP + beta-nicotinamide D-nucleotide.</text>
        <dbReference type="EC" id="6.5.1.2"/>
    </reaction>
</comment>
<dbReference type="Pfam" id="PF03119">
    <property type="entry name" value="DNA_ligase_ZBD"/>
    <property type="match status" value="1"/>
</dbReference>
<dbReference type="SMART" id="SM00292">
    <property type="entry name" value="BRCT"/>
    <property type="match status" value="1"/>
</dbReference>
<feature type="binding site" evidence="14">
    <location>
        <position position="440"/>
    </location>
    <ligand>
        <name>Zn(2+)</name>
        <dbReference type="ChEBI" id="CHEBI:29105"/>
    </ligand>
</feature>
<feature type="binding site" evidence="14">
    <location>
        <position position="425"/>
    </location>
    <ligand>
        <name>Zn(2+)</name>
        <dbReference type="ChEBI" id="CHEBI:29105"/>
    </ligand>
</feature>
<feature type="binding site" evidence="14">
    <location>
        <position position="422"/>
    </location>
    <ligand>
        <name>Zn(2+)</name>
        <dbReference type="ChEBI" id="CHEBI:29105"/>
    </ligand>
</feature>
<dbReference type="PANTHER" id="PTHR23389">
    <property type="entry name" value="CHROMOSOME TRANSMISSION FIDELITY FACTOR 18"/>
    <property type="match status" value="1"/>
</dbReference>
<dbReference type="HOGENOM" id="CLU_007764_2_1_0"/>
<dbReference type="GO" id="GO:0003911">
    <property type="term" value="F:DNA ligase (NAD+) activity"/>
    <property type="evidence" value="ECO:0007669"/>
    <property type="project" value="UniProtKB-UniRule"/>
</dbReference>
<evidence type="ECO:0000256" key="13">
    <source>
        <dbReference type="ARBA" id="ARBA00060881"/>
    </source>
</evidence>
<keyword evidence="4 14" id="KW-0436">Ligase</keyword>
<comment type="similarity">
    <text evidence="13 14">Belongs to the NAD-dependent DNA ligase family. LigA subfamily.</text>
</comment>
<keyword evidence="7 14" id="KW-0227">DNA damage</keyword>
<dbReference type="STRING" id="1182571.QR90_04560"/>
<dbReference type="KEGG" id="dsw:QR90_04560"/>
<evidence type="ECO:0000313" key="17">
    <source>
        <dbReference type="EMBL" id="AIZ44523.1"/>
    </source>
</evidence>